<keyword evidence="2" id="KW-1185">Reference proteome</keyword>
<sequence length="76" mass="9184">MDFQEGKFLFQIHYINHCCQIQYVKIGVRLKKYILNLLWLQVNLSLTLKDLELLRRKNHIKPLKNNAFLIPMLVFI</sequence>
<organism evidence="1 2">
    <name type="scientific">Prochlorothrix hollandica PCC 9006 = CALU 1027</name>
    <dbReference type="NCBI Taxonomy" id="317619"/>
    <lineage>
        <taxon>Bacteria</taxon>
        <taxon>Bacillati</taxon>
        <taxon>Cyanobacteriota</taxon>
        <taxon>Cyanophyceae</taxon>
        <taxon>Prochlorotrichales</taxon>
        <taxon>Prochlorotrichaceae</taxon>
        <taxon>Prochlorothrix</taxon>
    </lineage>
</organism>
<protein>
    <submittedName>
        <fullName evidence="1">Uncharacterized protein</fullName>
    </submittedName>
</protein>
<name>A0A0M2PQD4_PROHO</name>
<evidence type="ECO:0000313" key="1">
    <source>
        <dbReference type="EMBL" id="KKI98439.1"/>
    </source>
</evidence>
<comment type="caution">
    <text evidence="1">The sequence shown here is derived from an EMBL/GenBank/DDBJ whole genome shotgun (WGS) entry which is preliminary data.</text>
</comment>
<proteinExistence type="predicted"/>
<gene>
    <name evidence="1" type="ORF">PROH_18455</name>
</gene>
<evidence type="ECO:0000313" key="2">
    <source>
        <dbReference type="Proteomes" id="UP000034681"/>
    </source>
</evidence>
<dbReference type="AlphaFoldDB" id="A0A0M2PQD4"/>
<dbReference type="Proteomes" id="UP000034681">
    <property type="component" value="Unassembled WGS sequence"/>
</dbReference>
<reference evidence="1" key="1">
    <citation type="submission" date="2012-04" db="EMBL/GenBank/DDBJ databases">
        <authorList>
            <person name="Borisov I.G."/>
            <person name="Ivanikova N.V."/>
            <person name="Pinevich A.V."/>
        </authorList>
    </citation>
    <scope>NUCLEOTIDE SEQUENCE</scope>
    <source>
        <strain evidence="1">CALU 1027</strain>
    </source>
</reference>
<dbReference type="EMBL" id="AJTX02000008">
    <property type="protein sequence ID" value="KKI98439.1"/>
    <property type="molecule type" value="Genomic_DNA"/>
</dbReference>
<accession>A0A0M2PQD4</accession>